<evidence type="ECO:0000256" key="1">
    <source>
        <dbReference type="SAM" id="MobiDB-lite"/>
    </source>
</evidence>
<name>A0A397H313_9GLOM</name>
<sequence length="68" mass="7801">MAKSSLPFSSLLLTRNIMLDKYRIPIACVKQISVNNNLNNNNNNNNNNDNFNNNNNHNNKKLNNNNNN</sequence>
<evidence type="ECO:0000313" key="2">
    <source>
        <dbReference type="EMBL" id="RHZ56104.1"/>
    </source>
</evidence>
<dbReference type="AlphaFoldDB" id="A0A397H313"/>
<accession>A0A397H313</accession>
<gene>
    <name evidence="2" type="ORF">Glove_406g102</name>
</gene>
<comment type="caution">
    <text evidence="2">The sequence shown here is derived from an EMBL/GenBank/DDBJ whole genome shotgun (WGS) entry which is preliminary data.</text>
</comment>
<dbReference type="Proteomes" id="UP000266861">
    <property type="component" value="Unassembled WGS sequence"/>
</dbReference>
<feature type="region of interest" description="Disordered" evidence="1">
    <location>
        <begin position="37"/>
        <end position="68"/>
    </location>
</feature>
<proteinExistence type="predicted"/>
<dbReference type="EMBL" id="PQFF01000361">
    <property type="protein sequence ID" value="RHZ56104.1"/>
    <property type="molecule type" value="Genomic_DNA"/>
</dbReference>
<organism evidence="2 3">
    <name type="scientific">Diversispora epigaea</name>
    <dbReference type="NCBI Taxonomy" id="1348612"/>
    <lineage>
        <taxon>Eukaryota</taxon>
        <taxon>Fungi</taxon>
        <taxon>Fungi incertae sedis</taxon>
        <taxon>Mucoromycota</taxon>
        <taxon>Glomeromycotina</taxon>
        <taxon>Glomeromycetes</taxon>
        <taxon>Diversisporales</taxon>
        <taxon>Diversisporaceae</taxon>
        <taxon>Diversispora</taxon>
    </lineage>
</organism>
<protein>
    <submittedName>
        <fullName evidence="2">Uncharacterized protein</fullName>
    </submittedName>
</protein>
<evidence type="ECO:0000313" key="3">
    <source>
        <dbReference type="Proteomes" id="UP000266861"/>
    </source>
</evidence>
<keyword evidence="3" id="KW-1185">Reference proteome</keyword>
<reference evidence="2 3" key="1">
    <citation type="submission" date="2018-08" db="EMBL/GenBank/DDBJ databases">
        <title>Genome and evolution of the arbuscular mycorrhizal fungus Diversispora epigaea (formerly Glomus versiforme) and its bacterial endosymbionts.</title>
        <authorList>
            <person name="Sun X."/>
            <person name="Fei Z."/>
            <person name="Harrison M."/>
        </authorList>
    </citation>
    <scope>NUCLEOTIDE SEQUENCE [LARGE SCALE GENOMIC DNA]</scope>
    <source>
        <strain evidence="2 3">IT104</strain>
    </source>
</reference>